<evidence type="ECO:0000313" key="2">
    <source>
        <dbReference type="EMBL" id="KAL2062160.1"/>
    </source>
</evidence>
<protein>
    <recommendedName>
        <fullName evidence="1">2EXR domain-containing protein</fullName>
    </recommendedName>
</protein>
<feature type="domain" description="2EXR" evidence="1">
    <location>
        <begin position="8"/>
        <end position="121"/>
    </location>
</feature>
<dbReference type="Proteomes" id="UP001595075">
    <property type="component" value="Unassembled WGS sequence"/>
</dbReference>
<sequence length="278" mass="32368">MSRAARPTQFSDLSVEIRVQIWSYAMPHRLVVLDQGSNTPIPRGINQESHFLFPYQQTFAKLWQPKQSWPTHEHSLLVDRIMGFELETDKILDYQSRKLASITRARNSPPKVVFDFTVDTLVMEAVHVNACPIGLKGFENLRYVAVYKAVFTGKQWLDEEWTTNPAGFKHDYLMQLMYKAFDNIEMICLIISDEDDTWTGDMRMKYRVFRVKVMETLRDAYRANVQHLSNVRGRYQSGGLRKRIDVFDQKWRSVVTVLTEGGLKQVRGVPGAKRLFEI</sequence>
<dbReference type="EMBL" id="JAZHXI010000017">
    <property type="protein sequence ID" value="KAL2062160.1"/>
    <property type="molecule type" value="Genomic_DNA"/>
</dbReference>
<dbReference type="Pfam" id="PF20150">
    <property type="entry name" value="2EXR"/>
    <property type="match status" value="1"/>
</dbReference>
<gene>
    <name evidence="2" type="ORF">VTL71DRAFT_6426</name>
</gene>
<evidence type="ECO:0000259" key="1">
    <source>
        <dbReference type="Pfam" id="PF20150"/>
    </source>
</evidence>
<organism evidence="2 3">
    <name type="scientific">Oculimacula yallundae</name>
    <dbReference type="NCBI Taxonomy" id="86028"/>
    <lineage>
        <taxon>Eukaryota</taxon>
        <taxon>Fungi</taxon>
        <taxon>Dikarya</taxon>
        <taxon>Ascomycota</taxon>
        <taxon>Pezizomycotina</taxon>
        <taxon>Leotiomycetes</taxon>
        <taxon>Helotiales</taxon>
        <taxon>Ploettnerulaceae</taxon>
        <taxon>Oculimacula</taxon>
    </lineage>
</organism>
<name>A0ABR4BWY2_9HELO</name>
<keyword evidence="3" id="KW-1185">Reference proteome</keyword>
<accession>A0ABR4BWY2</accession>
<evidence type="ECO:0000313" key="3">
    <source>
        <dbReference type="Proteomes" id="UP001595075"/>
    </source>
</evidence>
<comment type="caution">
    <text evidence="2">The sequence shown here is derived from an EMBL/GenBank/DDBJ whole genome shotgun (WGS) entry which is preliminary data.</text>
</comment>
<proteinExistence type="predicted"/>
<dbReference type="InterPro" id="IPR045518">
    <property type="entry name" value="2EXR"/>
</dbReference>
<reference evidence="2 3" key="1">
    <citation type="journal article" date="2024" name="Commun. Biol.">
        <title>Comparative genomic analysis of thermophilic fungi reveals convergent evolutionary adaptations and gene losses.</title>
        <authorList>
            <person name="Steindorff A.S."/>
            <person name="Aguilar-Pontes M.V."/>
            <person name="Robinson A.J."/>
            <person name="Andreopoulos B."/>
            <person name="LaButti K."/>
            <person name="Kuo A."/>
            <person name="Mondo S."/>
            <person name="Riley R."/>
            <person name="Otillar R."/>
            <person name="Haridas S."/>
            <person name="Lipzen A."/>
            <person name="Grimwood J."/>
            <person name="Schmutz J."/>
            <person name="Clum A."/>
            <person name="Reid I.D."/>
            <person name="Moisan M.C."/>
            <person name="Butler G."/>
            <person name="Nguyen T.T.M."/>
            <person name="Dewar K."/>
            <person name="Conant G."/>
            <person name="Drula E."/>
            <person name="Henrissat B."/>
            <person name="Hansel C."/>
            <person name="Singer S."/>
            <person name="Hutchinson M.I."/>
            <person name="de Vries R.P."/>
            <person name="Natvig D.O."/>
            <person name="Powell A.J."/>
            <person name="Tsang A."/>
            <person name="Grigoriev I.V."/>
        </authorList>
    </citation>
    <scope>NUCLEOTIDE SEQUENCE [LARGE SCALE GENOMIC DNA]</scope>
    <source>
        <strain evidence="2 3">CBS 494.80</strain>
    </source>
</reference>